<dbReference type="Proteomes" id="UP001156903">
    <property type="component" value="Unassembled WGS sequence"/>
</dbReference>
<feature type="region of interest" description="Disordered" evidence="1">
    <location>
        <begin position="1"/>
        <end position="33"/>
    </location>
</feature>
<organism evidence="2 3">
    <name type="scientific">Hydrogenophaga electricum</name>
    <dbReference type="NCBI Taxonomy" id="1230953"/>
    <lineage>
        <taxon>Bacteria</taxon>
        <taxon>Pseudomonadati</taxon>
        <taxon>Pseudomonadota</taxon>
        <taxon>Betaproteobacteria</taxon>
        <taxon>Burkholderiales</taxon>
        <taxon>Comamonadaceae</taxon>
        <taxon>Hydrogenophaga</taxon>
    </lineage>
</organism>
<dbReference type="EMBL" id="BSPB01000021">
    <property type="protein sequence ID" value="GLS15157.1"/>
    <property type="molecule type" value="Genomic_DNA"/>
</dbReference>
<proteinExistence type="predicted"/>
<evidence type="ECO:0000256" key="1">
    <source>
        <dbReference type="SAM" id="MobiDB-lite"/>
    </source>
</evidence>
<dbReference type="Gene3D" id="1.20.120.30">
    <property type="entry name" value="Aspartate receptor, ligand-binding domain"/>
    <property type="match status" value="1"/>
</dbReference>
<gene>
    <name evidence="2" type="ORF">GCM10007935_25900</name>
</gene>
<evidence type="ECO:0000313" key="3">
    <source>
        <dbReference type="Proteomes" id="UP001156903"/>
    </source>
</evidence>
<evidence type="ECO:0008006" key="4">
    <source>
        <dbReference type="Google" id="ProtNLM"/>
    </source>
</evidence>
<accession>A0ABQ6C653</accession>
<reference evidence="3" key="1">
    <citation type="journal article" date="2019" name="Int. J. Syst. Evol. Microbiol.">
        <title>The Global Catalogue of Microorganisms (GCM) 10K type strain sequencing project: providing services to taxonomists for standard genome sequencing and annotation.</title>
        <authorList>
            <consortium name="The Broad Institute Genomics Platform"/>
            <consortium name="The Broad Institute Genome Sequencing Center for Infectious Disease"/>
            <person name="Wu L."/>
            <person name="Ma J."/>
        </authorList>
    </citation>
    <scope>NUCLEOTIDE SEQUENCE [LARGE SCALE GENOMIC DNA]</scope>
    <source>
        <strain evidence="3">NBRC 109341</strain>
    </source>
</reference>
<comment type="caution">
    <text evidence="2">The sequence shown here is derived from an EMBL/GenBank/DDBJ whole genome shotgun (WGS) entry which is preliminary data.</text>
</comment>
<name>A0ABQ6C653_9BURK</name>
<evidence type="ECO:0000313" key="2">
    <source>
        <dbReference type="EMBL" id="GLS15157.1"/>
    </source>
</evidence>
<keyword evidence="3" id="KW-1185">Reference proteome</keyword>
<protein>
    <recommendedName>
        <fullName evidence="4">Chemoreceptor zinc-binding domain-containing protein</fullName>
    </recommendedName>
</protein>
<sequence length="151" mass="17321">MPLNRFLPWRRTRKAPTTAPPASPPPAPDKPLTRSERLDLQSAVIHHLEWCVQFNNLLTLPPGEQRTLPDWMNADLSDLGLWFVRMAPQPLGRHPRFAELIQAQRQLHTLAQQALQLNRAGQTDQACTLLNTAFERERLRVLDLLRTLQQG</sequence>
<dbReference type="RefSeq" id="WP_284308150.1">
    <property type="nucleotide sequence ID" value="NZ_BSPB01000021.1"/>
</dbReference>
<feature type="compositionally biased region" description="Pro residues" evidence="1">
    <location>
        <begin position="18"/>
        <end position="29"/>
    </location>
</feature>